<dbReference type="OrthoDB" id="690722at2759"/>
<comment type="caution">
    <text evidence="2">The sequence shown here is derived from an EMBL/GenBank/DDBJ whole genome shotgun (WGS) entry which is preliminary data.</text>
</comment>
<dbReference type="Pfam" id="PF02037">
    <property type="entry name" value="SAP"/>
    <property type="match status" value="1"/>
</dbReference>
<evidence type="ECO:0000313" key="3">
    <source>
        <dbReference type="Proteomes" id="UP000797356"/>
    </source>
</evidence>
<sequence length="160" mass="18274">MNVRMVIGDGFDDAIELGNEDWGELEIPELDEKDGKCFEMVENLIKDGQLEKLKVYQCKVYLRKYGLRLTGNKDVSLERIREHLEVKDGGGEKKYPISSFVLNCKGSVLLLGVPHVLQVGYKADCWPDSEGKLWCSQATTYIYGKQISRHYRNQILDISV</sequence>
<dbReference type="PANTHER" id="PTHR35323">
    <property type="entry name" value="SAP DOMAIN-CONTAINING PROTEIN"/>
    <property type="match status" value="1"/>
</dbReference>
<feature type="domain" description="SAP" evidence="1">
    <location>
        <begin position="50"/>
        <end position="84"/>
    </location>
</feature>
<accession>A0A8K0ISH6</accession>
<reference evidence="2" key="1">
    <citation type="journal article" date="2017" name="Gigascience">
        <title>The genome draft of coconut (Cocos nucifera).</title>
        <authorList>
            <person name="Xiao Y."/>
            <person name="Xu P."/>
            <person name="Fan H."/>
            <person name="Baudouin L."/>
            <person name="Xia W."/>
            <person name="Bocs S."/>
            <person name="Xu J."/>
            <person name="Li Q."/>
            <person name="Guo A."/>
            <person name="Zhou L."/>
            <person name="Li J."/>
            <person name="Wu Y."/>
            <person name="Ma Z."/>
            <person name="Armero A."/>
            <person name="Issali A.E."/>
            <person name="Liu N."/>
            <person name="Peng M."/>
            <person name="Yang Y."/>
        </authorList>
    </citation>
    <scope>NUCLEOTIDE SEQUENCE</scope>
    <source>
        <tissue evidence="2">Spear leaf of Hainan Tall coconut</tissue>
    </source>
</reference>
<dbReference type="InterPro" id="IPR003034">
    <property type="entry name" value="SAP_dom"/>
</dbReference>
<keyword evidence="3" id="KW-1185">Reference proteome</keyword>
<dbReference type="InterPro" id="IPR036361">
    <property type="entry name" value="SAP_dom_sf"/>
</dbReference>
<dbReference type="EMBL" id="CM017884">
    <property type="protein sequence ID" value="KAG1366412.1"/>
    <property type="molecule type" value="Genomic_DNA"/>
</dbReference>
<name>A0A8K0ISH6_COCNU</name>
<dbReference type="SUPFAM" id="SSF68906">
    <property type="entry name" value="SAP domain"/>
    <property type="match status" value="1"/>
</dbReference>
<dbReference type="Proteomes" id="UP000797356">
    <property type="component" value="Chromosome 13"/>
</dbReference>
<dbReference type="AlphaFoldDB" id="A0A8K0ISH6"/>
<reference evidence="2" key="2">
    <citation type="submission" date="2019-07" db="EMBL/GenBank/DDBJ databases">
        <authorList>
            <person name="Yang Y."/>
            <person name="Bocs S."/>
            <person name="Baudouin L."/>
        </authorList>
    </citation>
    <scope>NUCLEOTIDE SEQUENCE</scope>
    <source>
        <tissue evidence="2">Spear leaf of Hainan Tall coconut</tissue>
    </source>
</reference>
<proteinExistence type="predicted"/>
<gene>
    <name evidence="2" type="ORF">COCNU_13G002020</name>
</gene>
<evidence type="ECO:0000259" key="1">
    <source>
        <dbReference type="PROSITE" id="PS50800"/>
    </source>
</evidence>
<dbReference type="PROSITE" id="PS50800">
    <property type="entry name" value="SAP"/>
    <property type="match status" value="1"/>
</dbReference>
<protein>
    <submittedName>
        <fullName evidence="2">Putative zinc finger CCCH domain-containing protein 62</fullName>
    </submittedName>
</protein>
<evidence type="ECO:0000313" key="2">
    <source>
        <dbReference type="EMBL" id="KAG1366412.1"/>
    </source>
</evidence>
<dbReference type="PANTHER" id="PTHR35323:SF5">
    <property type="entry name" value="ZINC FINGER CCCH DOMAIN-CONTAINING PROTEIN 62"/>
    <property type="match status" value="1"/>
</dbReference>
<organism evidence="2 3">
    <name type="scientific">Cocos nucifera</name>
    <name type="common">Coconut palm</name>
    <dbReference type="NCBI Taxonomy" id="13894"/>
    <lineage>
        <taxon>Eukaryota</taxon>
        <taxon>Viridiplantae</taxon>
        <taxon>Streptophyta</taxon>
        <taxon>Embryophyta</taxon>
        <taxon>Tracheophyta</taxon>
        <taxon>Spermatophyta</taxon>
        <taxon>Magnoliopsida</taxon>
        <taxon>Liliopsida</taxon>
        <taxon>Arecaceae</taxon>
        <taxon>Arecoideae</taxon>
        <taxon>Cocoseae</taxon>
        <taxon>Attaleinae</taxon>
        <taxon>Cocos</taxon>
    </lineage>
</organism>